<dbReference type="GO" id="GO:0005506">
    <property type="term" value="F:iron ion binding"/>
    <property type="evidence" value="ECO:0007669"/>
    <property type="project" value="InterPro"/>
</dbReference>
<dbReference type="InterPro" id="IPR016208">
    <property type="entry name" value="Ald_Oxase/xanthine_DH-like"/>
</dbReference>
<reference evidence="2 3" key="1">
    <citation type="journal article" date="2015" name="Genome Biol. Evol.">
        <title>The genome of winter moth (Operophtera brumata) provides a genomic perspective on sexual dimorphism and phenology.</title>
        <authorList>
            <person name="Derks M.F."/>
            <person name="Smit S."/>
            <person name="Salis L."/>
            <person name="Schijlen E."/>
            <person name="Bossers A."/>
            <person name="Mateman C."/>
            <person name="Pijl A.S."/>
            <person name="de Ridder D."/>
            <person name="Groenen M.A."/>
            <person name="Visser M.E."/>
            <person name="Megens H.J."/>
        </authorList>
    </citation>
    <scope>NUCLEOTIDE SEQUENCE [LARGE SCALE GENOMIC DNA]</scope>
    <source>
        <strain evidence="2">WM2013NL</strain>
        <tissue evidence="2">Head and thorax</tissue>
    </source>
</reference>
<dbReference type="Pfam" id="PF03450">
    <property type="entry name" value="CO_deh_flav_C"/>
    <property type="match status" value="1"/>
</dbReference>
<sequence length="148" mass="16365">MLFQPPMRFTPCAQQNHHCGGWHLPYQSEAAKTVGQIMPRNQNALAIVNAAFNFELSCSSQIIEDARIVFGNISSTFVHATKTELFLIGKCVYDNTVLQEAVEVLRGELVPTENEEILATKIKFYGQPIAILVAISEELASSVAKKVK</sequence>
<dbReference type="PANTHER" id="PTHR45444:SF3">
    <property type="entry name" value="XANTHINE DEHYDROGENASE"/>
    <property type="match status" value="1"/>
</dbReference>
<dbReference type="SMART" id="SM01092">
    <property type="entry name" value="CO_deh_flav_C"/>
    <property type="match status" value="1"/>
</dbReference>
<protein>
    <submittedName>
        <fullName evidence="2">Aldehyde oxidase 2</fullName>
    </submittedName>
</protein>
<feature type="domain" description="CO dehydrogenase flavoprotein C-terminal" evidence="1">
    <location>
        <begin position="34"/>
        <end position="128"/>
    </location>
</feature>
<accession>A0A0L7KTM7</accession>
<name>A0A0L7KTM7_OPEBR</name>
<proteinExistence type="predicted"/>
<dbReference type="Gene3D" id="3.30.390.50">
    <property type="entry name" value="CO dehydrogenase flavoprotein, C-terminal domain"/>
    <property type="match status" value="1"/>
</dbReference>
<feature type="non-terminal residue" evidence="2">
    <location>
        <position position="148"/>
    </location>
</feature>
<evidence type="ECO:0000259" key="1">
    <source>
        <dbReference type="SMART" id="SM01092"/>
    </source>
</evidence>
<dbReference type="AlphaFoldDB" id="A0A0L7KTM7"/>
<dbReference type="EMBL" id="JTDY01005934">
    <property type="protein sequence ID" value="KOB66465.1"/>
    <property type="molecule type" value="Genomic_DNA"/>
</dbReference>
<dbReference type="GO" id="GO:0016491">
    <property type="term" value="F:oxidoreductase activity"/>
    <property type="evidence" value="ECO:0007669"/>
    <property type="project" value="InterPro"/>
</dbReference>
<evidence type="ECO:0000313" key="2">
    <source>
        <dbReference type="EMBL" id="KOB66465.1"/>
    </source>
</evidence>
<dbReference type="InterPro" id="IPR036683">
    <property type="entry name" value="CO_DH_flav_C_dom_sf"/>
</dbReference>
<dbReference type="Proteomes" id="UP000037510">
    <property type="component" value="Unassembled WGS sequence"/>
</dbReference>
<dbReference type="STRING" id="104452.A0A0L7KTM7"/>
<evidence type="ECO:0000313" key="3">
    <source>
        <dbReference type="Proteomes" id="UP000037510"/>
    </source>
</evidence>
<organism evidence="2 3">
    <name type="scientific">Operophtera brumata</name>
    <name type="common">Winter moth</name>
    <name type="synonym">Phalaena brumata</name>
    <dbReference type="NCBI Taxonomy" id="104452"/>
    <lineage>
        <taxon>Eukaryota</taxon>
        <taxon>Metazoa</taxon>
        <taxon>Ecdysozoa</taxon>
        <taxon>Arthropoda</taxon>
        <taxon>Hexapoda</taxon>
        <taxon>Insecta</taxon>
        <taxon>Pterygota</taxon>
        <taxon>Neoptera</taxon>
        <taxon>Endopterygota</taxon>
        <taxon>Lepidoptera</taxon>
        <taxon>Glossata</taxon>
        <taxon>Ditrysia</taxon>
        <taxon>Geometroidea</taxon>
        <taxon>Geometridae</taxon>
        <taxon>Larentiinae</taxon>
        <taxon>Operophtera</taxon>
    </lineage>
</organism>
<dbReference type="InterPro" id="IPR005107">
    <property type="entry name" value="CO_DH_flav_C"/>
</dbReference>
<comment type="caution">
    <text evidence="2">The sequence shown here is derived from an EMBL/GenBank/DDBJ whole genome shotgun (WGS) entry which is preliminary data.</text>
</comment>
<gene>
    <name evidence="2" type="ORF">OBRU01_16884</name>
</gene>
<keyword evidence="3" id="KW-1185">Reference proteome</keyword>
<dbReference type="PANTHER" id="PTHR45444">
    <property type="entry name" value="XANTHINE DEHYDROGENASE"/>
    <property type="match status" value="1"/>
</dbReference>
<dbReference type="SUPFAM" id="SSF55447">
    <property type="entry name" value="CO dehydrogenase flavoprotein C-terminal domain-like"/>
    <property type="match status" value="1"/>
</dbReference>